<feature type="transmembrane region" description="Helical" evidence="1">
    <location>
        <begin position="33"/>
        <end position="54"/>
    </location>
</feature>
<gene>
    <name evidence="2" type="ORF">A2363_00435</name>
</gene>
<feature type="transmembrane region" description="Helical" evidence="1">
    <location>
        <begin position="6"/>
        <end position="26"/>
    </location>
</feature>
<dbReference type="EMBL" id="MFKE01000029">
    <property type="protein sequence ID" value="OGG34462.1"/>
    <property type="molecule type" value="Genomic_DNA"/>
</dbReference>
<keyword evidence="1" id="KW-0472">Membrane</keyword>
<proteinExistence type="predicted"/>
<keyword evidence="1" id="KW-0812">Transmembrane</keyword>
<evidence type="ECO:0000256" key="1">
    <source>
        <dbReference type="SAM" id="Phobius"/>
    </source>
</evidence>
<comment type="caution">
    <text evidence="2">The sequence shown here is derived from an EMBL/GenBank/DDBJ whole genome shotgun (WGS) entry which is preliminary data.</text>
</comment>
<dbReference type="STRING" id="1798401.A2363_00435"/>
<evidence type="ECO:0000313" key="2">
    <source>
        <dbReference type="EMBL" id="OGG34462.1"/>
    </source>
</evidence>
<evidence type="ECO:0000313" key="3">
    <source>
        <dbReference type="Proteomes" id="UP000176186"/>
    </source>
</evidence>
<reference evidence="2 3" key="1">
    <citation type="journal article" date="2016" name="Nat. Commun.">
        <title>Thousands of microbial genomes shed light on interconnected biogeochemical processes in an aquifer system.</title>
        <authorList>
            <person name="Anantharaman K."/>
            <person name="Brown C.T."/>
            <person name="Hug L.A."/>
            <person name="Sharon I."/>
            <person name="Castelle C.J."/>
            <person name="Probst A.J."/>
            <person name="Thomas B.C."/>
            <person name="Singh A."/>
            <person name="Wilkins M.J."/>
            <person name="Karaoz U."/>
            <person name="Brodie E.L."/>
            <person name="Williams K.H."/>
            <person name="Hubbard S.S."/>
            <person name="Banfield J.F."/>
        </authorList>
    </citation>
    <scope>NUCLEOTIDE SEQUENCE [LARGE SCALE GENOMIC DNA]</scope>
</reference>
<sequence length="81" mass="8213">MLFGGGVSVGFGVGVGVGVLFGGGVGVGVRVGLLVGVGVGIGFFVGFSVSQLQWLSYVLNPTPGISTWMVPQKHFGIELIF</sequence>
<name>A0A1F6BCH4_9BACT</name>
<protein>
    <submittedName>
        <fullName evidence="2">Uncharacterized protein</fullName>
    </submittedName>
</protein>
<dbReference type="AlphaFoldDB" id="A0A1F6BCH4"/>
<dbReference type="Proteomes" id="UP000176186">
    <property type="component" value="Unassembled WGS sequence"/>
</dbReference>
<accession>A0A1F6BCH4</accession>
<keyword evidence="1" id="KW-1133">Transmembrane helix</keyword>
<organism evidence="2 3">
    <name type="scientific">Candidatus Gottesmanbacteria bacterium RIFOXYB1_FULL_47_11</name>
    <dbReference type="NCBI Taxonomy" id="1798401"/>
    <lineage>
        <taxon>Bacteria</taxon>
        <taxon>Candidatus Gottesmaniibacteriota</taxon>
    </lineage>
</organism>